<keyword evidence="2" id="KW-0732">Signal</keyword>
<accession>A0A5J5CZN5</accession>
<evidence type="ECO:0000313" key="3">
    <source>
        <dbReference type="EMBL" id="KAA8587842.1"/>
    </source>
</evidence>
<reference evidence="3 4" key="1">
    <citation type="submission" date="2019-08" db="EMBL/GenBank/DDBJ databases">
        <title>A chromosome-level genome assembly, high-density linkage maps, and genome scans reveal the genomic architecture of hybrid incompatibilities underlying speciation via character displacement in darters (Percidae: Etheostominae).</title>
        <authorList>
            <person name="Moran R.L."/>
            <person name="Catchen J.M."/>
            <person name="Fuller R.C."/>
        </authorList>
    </citation>
    <scope>NUCLEOTIDE SEQUENCE [LARGE SCALE GENOMIC DNA]</scope>
    <source>
        <strain evidence="3">EspeVRDwgs_2016</strain>
        <tissue evidence="3">Muscle</tissue>
    </source>
</reference>
<dbReference type="AlphaFoldDB" id="A0A5J5CZN5"/>
<feature type="chain" id="PRO_5023927968" evidence="2">
    <location>
        <begin position="22"/>
        <end position="254"/>
    </location>
</feature>
<comment type="caution">
    <text evidence="3">The sequence shown here is derived from an EMBL/GenBank/DDBJ whole genome shotgun (WGS) entry which is preliminary data.</text>
</comment>
<protein>
    <submittedName>
        <fullName evidence="3">Uncharacterized protein</fullName>
    </submittedName>
</protein>
<evidence type="ECO:0000313" key="4">
    <source>
        <dbReference type="Proteomes" id="UP000327493"/>
    </source>
</evidence>
<sequence length="254" mass="27301">MGAVWAFVLCVLAVWINEGLSLPVGGKNEKRDNGLQSRVKDTSPNDISMMKVPLLPQSLGPKLTKAAKKAPLETNDVEAEASVGQLGHVQAPLNRPKGLKTNQMSGEKNTNQMPIPLLNWKSILFTNQTSGNELASMMSILFGSPTSDQLANMTPDLFGGLTSGEQFENITSALFPNLTSGEQLAIQESFPFNWTSALFPNLTSVDQLGIPESFPFNWTAALLANLLSDHPANQTSGNPPANLTLVPFIKPTSV</sequence>
<dbReference type="EMBL" id="VOFY01000012">
    <property type="protein sequence ID" value="KAA8587842.1"/>
    <property type="molecule type" value="Genomic_DNA"/>
</dbReference>
<gene>
    <name evidence="3" type="ORF">FQN60_016704</name>
</gene>
<organism evidence="3 4">
    <name type="scientific">Etheostoma spectabile</name>
    <name type="common">orangethroat darter</name>
    <dbReference type="NCBI Taxonomy" id="54343"/>
    <lineage>
        <taxon>Eukaryota</taxon>
        <taxon>Metazoa</taxon>
        <taxon>Chordata</taxon>
        <taxon>Craniata</taxon>
        <taxon>Vertebrata</taxon>
        <taxon>Euteleostomi</taxon>
        <taxon>Actinopterygii</taxon>
        <taxon>Neopterygii</taxon>
        <taxon>Teleostei</taxon>
        <taxon>Neoteleostei</taxon>
        <taxon>Acanthomorphata</taxon>
        <taxon>Eupercaria</taxon>
        <taxon>Perciformes</taxon>
        <taxon>Percoidei</taxon>
        <taxon>Percidae</taxon>
        <taxon>Etheostomatinae</taxon>
        <taxon>Etheostoma</taxon>
    </lineage>
</organism>
<feature type="region of interest" description="Disordered" evidence="1">
    <location>
        <begin position="25"/>
        <end position="47"/>
    </location>
</feature>
<feature type="signal peptide" evidence="2">
    <location>
        <begin position="1"/>
        <end position="21"/>
    </location>
</feature>
<proteinExistence type="predicted"/>
<name>A0A5J5CZN5_9PERO</name>
<feature type="compositionally biased region" description="Basic and acidic residues" evidence="1">
    <location>
        <begin position="27"/>
        <end position="43"/>
    </location>
</feature>
<dbReference type="Proteomes" id="UP000327493">
    <property type="component" value="Chromosome 12"/>
</dbReference>
<evidence type="ECO:0000256" key="1">
    <source>
        <dbReference type="SAM" id="MobiDB-lite"/>
    </source>
</evidence>
<keyword evidence="4" id="KW-1185">Reference proteome</keyword>
<evidence type="ECO:0000256" key="2">
    <source>
        <dbReference type="SAM" id="SignalP"/>
    </source>
</evidence>